<dbReference type="EMBL" id="CAJNOU010009131">
    <property type="protein sequence ID" value="CAF1543923.1"/>
    <property type="molecule type" value="Genomic_DNA"/>
</dbReference>
<dbReference type="EMBL" id="CAJNOO010008402">
    <property type="protein sequence ID" value="CAF1481549.1"/>
    <property type="molecule type" value="Genomic_DNA"/>
</dbReference>
<evidence type="ECO:0000313" key="1">
    <source>
        <dbReference type="EMBL" id="CAF1481549.1"/>
    </source>
</evidence>
<evidence type="ECO:0000313" key="3">
    <source>
        <dbReference type="EMBL" id="CAF4159010.1"/>
    </source>
</evidence>
<gene>
    <name evidence="4" type="ORF">FNK824_LOCUS36587</name>
    <name evidence="3" type="ORF">OTI717_LOCUS36619</name>
    <name evidence="1" type="ORF">RFH988_LOCUS38009</name>
    <name evidence="2" type="ORF">SEV965_LOCUS38297</name>
</gene>
<evidence type="ECO:0000313" key="2">
    <source>
        <dbReference type="EMBL" id="CAF1543923.1"/>
    </source>
</evidence>
<protein>
    <submittedName>
        <fullName evidence="2">Uncharacterized protein</fullName>
    </submittedName>
</protein>
<dbReference type="Proteomes" id="UP000663882">
    <property type="component" value="Unassembled WGS sequence"/>
</dbReference>
<evidence type="ECO:0000313" key="4">
    <source>
        <dbReference type="EMBL" id="CAF4207538.1"/>
    </source>
</evidence>
<organism evidence="2 5">
    <name type="scientific">Rotaria sordida</name>
    <dbReference type="NCBI Taxonomy" id="392033"/>
    <lineage>
        <taxon>Eukaryota</taxon>
        <taxon>Metazoa</taxon>
        <taxon>Spiralia</taxon>
        <taxon>Gnathifera</taxon>
        <taxon>Rotifera</taxon>
        <taxon>Eurotatoria</taxon>
        <taxon>Bdelloidea</taxon>
        <taxon>Philodinida</taxon>
        <taxon>Philodinidae</taxon>
        <taxon>Rotaria</taxon>
    </lineage>
</organism>
<dbReference type="EMBL" id="CAJOBE010017113">
    <property type="protein sequence ID" value="CAF4207538.1"/>
    <property type="molecule type" value="Genomic_DNA"/>
</dbReference>
<dbReference type="AlphaFoldDB" id="A0A815WBV9"/>
<dbReference type="Proteomes" id="UP000663874">
    <property type="component" value="Unassembled WGS sequence"/>
</dbReference>
<name>A0A815WBV9_9BILA</name>
<dbReference type="Proteomes" id="UP000663889">
    <property type="component" value="Unassembled WGS sequence"/>
</dbReference>
<reference evidence="2" key="1">
    <citation type="submission" date="2021-02" db="EMBL/GenBank/DDBJ databases">
        <authorList>
            <person name="Nowell W R."/>
        </authorList>
    </citation>
    <scope>NUCLEOTIDE SEQUENCE</scope>
</reference>
<proteinExistence type="predicted"/>
<dbReference type="OrthoDB" id="9973093at2759"/>
<dbReference type="EMBL" id="CAJOAX010015842">
    <property type="protein sequence ID" value="CAF4159010.1"/>
    <property type="molecule type" value="Genomic_DNA"/>
</dbReference>
<accession>A0A815WBV9</accession>
<dbReference type="Proteomes" id="UP000663823">
    <property type="component" value="Unassembled WGS sequence"/>
</dbReference>
<evidence type="ECO:0000313" key="5">
    <source>
        <dbReference type="Proteomes" id="UP000663889"/>
    </source>
</evidence>
<comment type="caution">
    <text evidence="2">The sequence shown here is derived from an EMBL/GenBank/DDBJ whole genome shotgun (WGS) entry which is preliminary data.</text>
</comment>
<sequence length="375" mass="44176">MMVCSFSLDFSKPLKQFDTDVSYDSVEVFYQDLGFNDVTIEQLRPYFSALENFVHYDVFAIIERFEEDILANENNADKLSIKSQEDFFEVLRLFGFQDEWAQTYTWAMGKAYADQLVKHSIEECIRLRLSPSNTIQPYPDWSSDLENNQWQTYSDLNFRDGNNFFVRNQDRRHLPRFDQNLNDIGFNDLVNLTCANHGNAQYWFHATNWDRAENILRSGAERRGDHTDFSKGPAYYLNNDYRDCYEFLIQRNHIFRGQHAILIYEFDPEQLSNGRYVCLDTNPHANQRRWKQIVFSCISSTVKNEIDDLHKCDCVFGWQCANPNAVRARQANNNTHKTRTCPYDDQYAVQLAIRTNQMLTKVDDHLIGVVIFEHS</sequence>